<protein>
    <submittedName>
        <fullName evidence="2">Type 1 glutamine amidotransferase</fullName>
    </submittedName>
</protein>
<dbReference type="RefSeq" id="WP_377489686.1">
    <property type="nucleotide sequence ID" value="NZ_JBHUOX010000023.1"/>
</dbReference>
<keyword evidence="2" id="KW-0315">Glutamine amidotransferase</keyword>
<evidence type="ECO:0000313" key="3">
    <source>
        <dbReference type="Proteomes" id="UP001597641"/>
    </source>
</evidence>
<feature type="domain" description="Glutamine amidotransferase" evidence="1">
    <location>
        <begin position="28"/>
        <end position="183"/>
    </location>
</feature>
<dbReference type="InterPro" id="IPR029062">
    <property type="entry name" value="Class_I_gatase-like"/>
</dbReference>
<accession>A0ABW6BZ26</accession>
<sequence>MTKPLHIHCFQHIPFETPGYITDWAEERNHTITYTRFYEADYTIPEVETFDWLLVMGGAMACYEEDIFPFLAEEKEFVRKCIQAGKTVIGICLGAQLLAECLGAKVYPNSLKEIGFLPVTFTTATPTHPLLQNLPPVLDLFQWHGDTFDLPEGATLLATSKACKNQAYIKGKCLGMQFHWEADENIIRSMLEEDRHELVQAPYIHPEEKILSELSKVDSLKPYLFQFLDSVTNPNQV</sequence>
<dbReference type="EMBL" id="JBHUOX010000023">
    <property type="protein sequence ID" value="MFD3003059.1"/>
    <property type="molecule type" value="Genomic_DNA"/>
</dbReference>
<evidence type="ECO:0000259" key="1">
    <source>
        <dbReference type="Pfam" id="PF00117"/>
    </source>
</evidence>
<name>A0ABW6BZ26_9BACT</name>
<dbReference type="InterPro" id="IPR044992">
    <property type="entry name" value="ChyE-like"/>
</dbReference>
<dbReference type="InterPro" id="IPR017926">
    <property type="entry name" value="GATASE"/>
</dbReference>
<evidence type="ECO:0000313" key="2">
    <source>
        <dbReference type="EMBL" id="MFD3003059.1"/>
    </source>
</evidence>
<reference evidence="3" key="1">
    <citation type="journal article" date="2019" name="Int. J. Syst. Evol. Microbiol.">
        <title>The Global Catalogue of Microorganisms (GCM) 10K type strain sequencing project: providing services to taxonomists for standard genome sequencing and annotation.</title>
        <authorList>
            <consortium name="The Broad Institute Genomics Platform"/>
            <consortium name="The Broad Institute Genome Sequencing Center for Infectious Disease"/>
            <person name="Wu L."/>
            <person name="Ma J."/>
        </authorList>
    </citation>
    <scope>NUCLEOTIDE SEQUENCE [LARGE SCALE GENOMIC DNA]</scope>
    <source>
        <strain evidence="3">KCTC 23984</strain>
    </source>
</reference>
<dbReference type="Proteomes" id="UP001597641">
    <property type="component" value="Unassembled WGS sequence"/>
</dbReference>
<comment type="caution">
    <text evidence="2">The sequence shown here is derived from an EMBL/GenBank/DDBJ whole genome shotgun (WGS) entry which is preliminary data.</text>
</comment>
<keyword evidence="3" id="KW-1185">Reference proteome</keyword>
<dbReference type="PANTHER" id="PTHR42695">
    <property type="entry name" value="GLUTAMINE AMIDOTRANSFERASE YLR126C-RELATED"/>
    <property type="match status" value="1"/>
</dbReference>
<organism evidence="2 3">
    <name type="scientific">Pontibacter toksunensis</name>
    <dbReference type="NCBI Taxonomy" id="1332631"/>
    <lineage>
        <taxon>Bacteria</taxon>
        <taxon>Pseudomonadati</taxon>
        <taxon>Bacteroidota</taxon>
        <taxon>Cytophagia</taxon>
        <taxon>Cytophagales</taxon>
        <taxon>Hymenobacteraceae</taxon>
        <taxon>Pontibacter</taxon>
    </lineage>
</organism>
<dbReference type="CDD" id="cd01741">
    <property type="entry name" value="GATase1_1"/>
    <property type="match status" value="1"/>
</dbReference>
<dbReference type="Gene3D" id="3.40.50.880">
    <property type="match status" value="1"/>
</dbReference>
<dbReference type="PANTHER" id="PTHR42695:SF5">
    <property type="entry name" value="GLUTAMINE AMIDOTRANSFERASE YLR126C-RELATED"/>
    <property type="match status" value="1"/>
</dbReference>
<dbReference type="Pfam" id="PF00117">
    <property type="entry name" value="GATase"/>
    <property type="match status" value="1"/>
</dbReference>
<gene>
    <name evidence="2" type="ORF">ACFS7Z_22025</name>
</gene>
<dbReference type="SUPFAM" id="SSF52317">
    <property type="entry name" value="Class I glutamine amidotransferase-like"/>
    <property type="match status" value="1"/>
</dbReference>
<dbReference type="PROSITE" id="PS51273">
    <property type="entry name" value="GATASE_TYPE_1"/>
    <property type="match status" value="1"/>
</dbReference>
<proteinExistence type="predicted"/>